<dbReference type="EMBL" id="AQGW01000025">
    <property type="protein sequence ID" value="MBE0384489.1"/>
    <property type="molecule type" value="Genomic_DNA"/>
</dbReference>
<keyword evidence="1" id="KW-0732">Signal</keyword>
<organism evidence="3 4">
    <name type="scientific">Pseudoalteromonas carrageenovora IAM 12662</name>
    <dbReference type="NCBI Taxonomy" id="1314868"/>
    <lineage>
        <taxon>Bacteria</taxon>
        <taxon>Pseudomonadati</taxon>
        <taxon>Pseudomonadota</taxon>
        <taxon>Gammaproteobacteria</taxon>
        <taxon>Alteromonadales</taxon>
        <taxon>Pseudoalteromonadaceae</taxon>
        <taxon>Pseudoalteromonas</taxon>
    </lineage>
</organism>
<evidence type="ECO:0000313" key="3">
    <source>
        <dbReference type="EMBL" id="SOU42872.1"/>
    </source>
</evidence>
<gene>
    <name evidence="3" type="ORF">PCAR9_B0400</name>
    <name evidence="2" type="ORF">PCARR_b0471</name>
</gene>
<dbReference type="Proteomes" id="UP000238288">
    <property type="component" value="Chromosome PCAR9b"/>
</dbReference>
<dbReference type="AlphaFoldDB" id="A0A2K4XEW3"/>
<keyword evidence="5" id="KW-1185">Reference proteome</keyword>
<feature type="chain" id="PRO_5014358406" description="Secreted protein" evidence="1">
    <location>
        <begin position="27"/>
        <end position="211"/>
    </location>
</feature>
<evidence type="ECO:0000313" key="5">
    <source>
        <dbReference type="Proteomes" id="UP000615003"/>
    </source>
</evidence>
<name>A0A2K4XEW3_PSEVC</name>
<accession>A0A2K4XEW3</accession>
<protein>
    <recommendedName>
        <fullName evidence="6">Secreted protein</fullName>
    </recommendedName>
</protein>
<evidence type="ECO:0000256" key="1">
    <source>
        <dbReference type="SAM" id="SignalP"/>
    </source>
</evidence>
<dbReference type="Proteomes" id="UP000615003">
    <property type="component" value="Unassembled WGS sequence"/>
</dbReference>
<dbReference type="EMBL" id="LT965929">
    <property type="protein sequence ID" value="SOU42872.1"/>
    <property type="molecule type" value="Genomic_DNA"/>
</dbReference>
<sequence length="211" mass="23864">MLSKYFLKNMHMFIILIFLFCTHSSAATTTADIKNNKPLKMQIPTGLKLPLNFELLTQKKLLGSLNKNDDCSIKDEHHNNRFVSVFKLSSGDKLLALACNTGAYQDSYLTYYVKTLTNMAYPITWSEPTFIDNKWELKRTNLLTGSIEITEIGNELKSLRLYSAFGSCGYSVNYTISFPQLINLKPNLINADNDCGNSLLVDKWPIISNAN</sequence>
<proteinExistence type="predicted"/>
<reference evidence="3 4" key="2">
    <citation type="submission" date="2017-11" db="EMBL/GenBank/DDBJ databases">
        <authorList>
            <person name="Han C.G."/>
        </authorList>
    </citation>
    <scope>NUCLEOTIDE SEQUENCE [LARGE SCALE GENOMIC DNA]</scope>
    <source>
        <strain evidence="4">ATCC 43555</strain>
        <strain evidence="3">ATCC43555</strain>
    </source>
</reference>
<evidence type="ECO:0000313" key="2">
    <source>
        <dbReference type="EMBL" id="MBE0384489.1"/>
    </source>
</evidence>
<evidence type="ECO:0008006" key="6">
    <source>
        <dbReference type="Google" id="ProtNLM"/>
    </source>
</evidence>
<evidence type="ECO:0000313" key="4">
    <source>
        <dbReference type="Proteomes" id="UP000238288"/>
    </source>
</evidence>
<reference evidence="2 5" key="1">
    <citation type="submission" date="2015-06" db="EMBL/GenBank/DDBJ databases">
        <title>Genome sequence of Pseudoalteromonas carrageenovora.</title>
        <authorList>
            <person name="Xie B.-B."/>
            <person name="Rong J.-C."/>
            <person name="Qin Q.-L."/>
            <person name="Zhang Y.-Z."/>
        </authorList>
    </citation>
    <scope>NUCLEOTIDE SEQUENCE [LARGE SCALE GENOMIC DNA]</scope>
    <source>
        <strain evidence="2 5">IAM 12662</strain>
    </source>
</reference>
<feature type="signal peptide" evidence="1">
    <location>
        <begin position="1"/>
        <end position="26"/>
    </location>
</feature>